<organism evidence="1 2">
    <name type="scientific">Shewanella denitrificans (strain OS217 / ATCC BAA-1090 / DSM 15013)</name>
    <dbReference type="NCBI Taxonomy" id="318161"/>
    <lineage>
        <taxon>Bacteria</taxon>
        <taxon>Pseudomonadati</taxon>
        <taxon>Pseudomonadota</taxon>
        <taxon>Gammaproteobacteria</taxon>
        <taxon>Alteromonadales</taxon>
        <taxon>Shewanellaceae</taxon>
        <taxon>Shewanella</taxon>
    </lineage>
</organism>
<keyword evidence="2" id="KW-1185">Reference proteome</keyword>
<dbReference type="eggNOG" id="COG3230">
    <property type="taxonomic scope" value="Bacteria"/>
</dbReference>
<reference evidence="1 2" key="1">
    <citation type="submission" date="2006-03" db="EMBL/GenBank/DDBJ databases">
        <title>Complete sequence of Shewanella denitrificans OS217.</title>
        <authorList>
            <consortium name="US DOE Joint Genome Institute"/>
            <person name="Copeland A."/>
            <person name="Lucas S."/>
            <person name="Lapidus A."/>
            <person name="Barry K."/>
            <person name="Detter J.C."/>
            <person name="Glavina del Rio T."/>
            <person name="Hammon N."/>
            <person name="Israni S."/>
            <person name="Dalin E."/>
            <person name="Tice H."/>
            <person name="Pitluck S."/>
            <person name="Brettin T."/>
            <person name="Bruce D."/>
            <person name="Han C."/>
            <person name="Tapia R."/>
            <person name="Gilna P."/>
            <person name="Kiss H."/>
            <person name="Schmutz J."/>
            <person name="Larimer F."/>
            <person name="Land M."/>
            <person name="Hauser L."/>
            <person name="Kyrpides N."/>
            <person name="Lykidis A."/>
            <person name="Richardson P."/>
        </authorList>
    </citation>
    <scope>NUCLEOTIDE SEQUENCE [LARGE SCALE GENOMIC DNA]</scope>
    <source>
        <strain evidence="2">OS217 / ATCC BAA-1090 / DSM 15013</strain>
    </source>
</reference>
<dbReference type="STRING" id="318161.Sden_0219"/>
<protein>
    <submittedName>
        <fullName evidence="1">Haem oxygenase</fullName>
    </submittedName>
</protein>
<dbReference type="InterPro" id="IPR016053">
    <property type="entry name" value="Haem_Oase-like"/>
</dbReference>
<sequence length="187" mass="21179">MATDYLKQHTRALHVQLDNLPLLVALASRQLDREQYHQCLSCFYQAYSVIETTLISSPQNKQPALAYQARLSNLRHELMQLGMPIPGSHDVPQLQISTAAHYWGARYVLEGSALGAKFLLPKIQLSLELSSPETLIFFSQLSQLANSWPEVITHINQIIILDNQKKEALAAAKKTFEIFHSHFSIKE</sequence>
<evidence type="ECO:0000313" key="2">
    <source>
        <dbReference type="Proteomes" id="UP000001982"/>
    </source>
</evidence>
<evidence type="ECO:0000313" key="1">
    <source>
        <dbReference type="EMBL" id="ABE53516.1"/>
    </source>
</evidence>
<dbReference type="HOGENOM" id="CLU_085041_3_0_6"/>
<proteinExistence type="predicted"/>
<gene>
    <name evidence="1" type="ordered locus">Sden_0219</name>
</gene>
<dbReference type="InterPro" id="IPR016084">
    <property type="entry name" value="Haem_Oase-like_multi-hlx"/>
</dbReference>
<name>Q12SR0_SHEDO</name>
<dbReference type="AlphaFoldDB" id="Q12SR0"/>
<dbReference type="KEGG" id="sdn:Sden_0219"/>
<dbReference type="SUPFAM" id="SSF48613">
    <property type="entry name" value="Heme oxygenase-like"/>
    <property type="match status" value="1"/>
</dbReference>
<dbReference type="Gene3D" id="1.20.910.10">
    <property type="entry name" value="Heme oxygenase-like"/>
    <property type="match status" value="1"/>
</dbReference>
<dbReference type="GO" id="GO:0006788">
    <property type="term" value="P:heme oxidation"/>
    <property type="evidence" value="ECO:0007669"/>
    <property type="project" value="InterPro"/>
</dbReference>
<dbReference type="EMBL" id="CP000302">
    <property type="protein sequence ID" value="ABE53516.1"/>
    <property type="molecule type" value="Genomic_DNA"/>
</dbReference>
<dbReference type="Proteomes" id="UP000001982">
    <property type="component" value="Chromosome"/>
</dbReference>
<dbReference type="CDD" id="cd19166">
    <property type="entry name" value="HemeO-bac"/>
    <property type="match status" value="1"/>
</dbReference>
<accession>Q12SR0</accession>
<dbReference type="GO" id="GO:0004392">
    <property type="term" value="F:heme oxygenase (decyclizing) activity"/>
    <property type="evidence" value="ECO:0007669"/>
    <property type="project" value="InterPro"/>
</dbReference>
<dbReference type="Pfam" id="PF01126">
    <property type="entry name" value="Heme_oxygenase"/>
    <property type="match status" value="2"/>
</dbReference>